<evidence type="ECO:0000256" key="10">
    <source>
        <dbReference type="ARBA" id="ARBA00024479"/>
    </source>
</evidence>
<feature type="region of interest" description="Disordered" evidence="12">
    <location>
        <begin position="227"/>
        <end position="272"/>
    </location>
</feature>
<evidence type="ECO:0000256" key="2">
    <source>
        <dbReference type="ARBA" id="ARBA00004623"/>
    </source>
</evidence>
<evidence type="ECO:0000256" key="3">
    <source>
        <dbReference type="ARBA" id="ARBA00009714"/>
    </source>
</evidence>
<evidence type="ECO:0000256" key="12">
    <source>
        <dbReference type="SAM" id="MobiDB-lite"/>
    </source>
</evidence>
<feature type="region of interest" description="Disordered" evidence="12">
    <location>
        <begin position="144"/>
        <end position="168"/>
    </location>
</feature>
<evidence type="ECO:0000313" key="14">
    <source>
        <dbReference type="Proteomes" id="UP000218231"/>
    </source>
</evidence>
<feature type="compositionally biased region" description="Basic and acidic residues" evidence="12">
    <location>
        <begin position="247"/>
        <end position="268"/>
    </location>
</feature>
<evidence type="ECO:0000256" key="7">
    <source>
        <dbReference type="ARBA" id="ARBA00023006"/>
    </source>
</evidence>
<name>A0A2A2LRT2_9BILA</name>
<evidence type="ECO:0000256" key="11">
    <source>
        <dbReference type="ARBA" id="ARBA00024615"/>
    </source>
</evidence>
<protein>
    <recommendedName>
        <fullName evidence="4">Autophagy-related protein 2</fullName>
    </recommendedName>
</protein>
<feature type="compositionally biased region" description="Low complexity" evidence="12">
    <location>
        <begin position="227"/>
        <end position="246"/>
    </location>
</feature>
<evidence type="ECO:0000256" key="4">
    <source>
        <dbReference type="ARBA" id="ARBA00018070"/>
    </source>
</evidence>
<dbReference type="EMBL" id="LIAE01006498">
    <property type="protein sequence ID" value="PAV88745.1"/>
    <property type="molecule type" value="Genomic_DNA"/>
</dbReference>
<comment type="subcellular location">
    <subcellularLocation>
        <location evidence="1">Endoplasmic reticulum membrane</location>
        <topology evidence="1">Peripheral membrane protein</topology>
    </subcellularLocation>
    <subcellularLocation>
        <location evidence="2">Preautophagosomal structure membrane</location>
        <topology evidence="2">Peripheral membrane protein</topology>
    </subcellularLocation>
</comment>
<dbReference type="PANTHER" id="PTHR13190:SF1">
    <property type="entry name" value="AUTOPHAGY-RELATED 2, ISOFORM A"/>
    <property type="match status" value="1"/>
</dbReference>
<keyword evidence="9" id="KW-0472">Membrane</keyword>
<evidence type="ECO:0000256" key="5">
    <source>
        <dbReference type="ARBA" id="ARBA00022448"/>
    </source>
</evidence>
<dbReference type="GO" id="GO:0006869">
    <property type="term" value="P:lipid transport"/>
    <property type="evidence" value="ECO:0007669"/>
    <property type="project" value="UniProtKB-KW"/>
</dbReference>
<comment type="catalytic activity">
    <reaction evidence="10">
        <text>a 1,2-diacyl-sn-glycero-3-phospho-L-serine(in) = a 1,2-diacyl-sn-glycero-3-phospho-L-serine(out)</text>
        <dbReference type="Rhea" id="RHEA:38663"/>
        <dbReference type="ChEBI" id="CHEBI:57262"/>
    </reaction>
</comment>
<comment type="similarity">
    <text evidence="3">Belongs to the ATG2 family.</text>
</comment>
<keyword evidence="5" id="KW-0813">Transport</keyword>
<evidence type="ECO:0000256" key="9">
    <source>
        <dbReference type="ARBA" id="ARBA00023136"/>
    </source>
</evidence>
<dbReference type="Pfam" id="PF13329">
    <property type="entry name" value="ATG2_CAD"/>
    <property type="match status" value="1"/>
</dbReference>
<evidence type="ECO:0000256" key="8">
    <source>
        <dbReference type="ARBA" id="ARBA00023055"/>
    </source>
</evidence>
<evidence type="ECO:0000313" key="13">
    <source>
        <dbReference type="EMBL" id="PAV88745.1"/>
    </source>
</evidence>
<dbReference type="GO" id="GO:0005789">
    <property type="term" value="C:endoplasmic reticulum membrane"/>
    <property type="evidence" value="ECO:0007669"/>
    <property type="project" value="UniProtKB-SubCell"/>
</dbReference>
<dbReference type="GO" id="GO:0061723">
    <property type="term" value="P:glycophagy"/>
    <property type="evidence" value="ECO:0007669"/>
    <property type="project" value="TreeGrafter"/>
</dbReference>
<dbReference type="InterPro" id="IPR026849">
    <property type="entry name" value="ATG2"/>
</dbReference>
<dbReference type="GO" id="GO:0061709">
    <property type="term" value="P:reticulophagy"/>
    <property type="evidence" value="ECO:0007669"/>
    <property type="project" value="TreeGrafter"/>
</dbReference>
<dbReference type="GO" id="GO:0061908">
    <property type="term" value="C:phagophore"/>
    <property type="evidence" value="ECO:0007669"/>
    <property type="project" value="TreeGrafter"/>
</dbReference>
<dbReference type="Proteomes" id="UP000218231">
    <property type="component" value="Unassembled WGS sequence"/>
</dbReference>
<dbReference type="GO" id="GO:0034045">
    <property type="term" value="C:phagophore assembly site membrane"/>
    <property type="evidence" value="ECO:0007669"/>
    <property type="project" value="UniProtKB-SubCell"/>
</dbReference>
<keyword evidence="6" id="KW-0256">Endoplasmic reticulum</keyword>
<keyword evidence="7" id="KW-0072">Autophagy</keyword>
<feature type="compositionally biased region" description="Pro residues" evidence="12">
    <location>
        <begin position="153"/>
        <end position="162"/>
    </location>
</feature>
<comment type="catalytic activity">
    <reaction evidence="11">
        <text>a 1,2-diacyl-sn-glycero-3-phosphoethanolamine(in) = a 1,2-diacyl-sn-glycero-3-phosphoethanolamine(out)</text>
        <dbReference type="Rhea" id="RHEA:38895"/>
        <dbReference type="ChEBI" id="CHEBI:64612"/>
    </reaction>
</comment>
<keyword evidence="14" id="KW-1185">Reference proteome</keyword>
<proteinExistence type="inferred from homology"/>
<organism evidence="13 14">
    <name type="scientific">Diploscapter pachys</name>
    <dbReference type="NCBI Taxonomy" id="2018661"/>
    <lineage>
        <taxon>Eukaryota</taxon>
        <taxon>Metazoa</taxon>
        <taxon>Ecdysozoa</taxon>
        <taxon>Nematoda</taxon>
        <taxon>Chromadorea</taxon>
        <taxon>Rhabditida</taxon>
        <taxon>Rhabditina</taxon>
        <taxon>Rhabditomorpha</taxon>
        <taxon>Rhabditoidea</taxon>
        <taxon>Rhabditidae</taxon>
        <taxon>Diploscapter</taxon>
    </lineage>
</organism>
<keyword evidence="8" id="KW-0445">Lipid transport</keyword>
<dbReference type="STRING" id="2018661.A0A2A2LRT2"/>
<dbReference type="GO" id="GO:0000045">
    <property type="term" value="P:autophagosome assembly"/>
    <property type="evidence" value="ECO:0007669"/>
    <property type="project" value="TreeGrafter"/>
</dbReference>
<dbReference type="PANTHER" id="PTHR13190">
    <property type="entry name" value="AUTOPHAGY-RELATED 2, ISOFORM A"/>
    <property type="match status" value="1"/>
</dbReference>
<dbReference type="GO" id="GO:0034727">
    <property type="term" value="P:piecemeal microautophagy of the nucleus"/>
    <property type="evidence" value="ECO:0007669"/>
    <property type="project" value="TreeGrafter"/>
</dbReference>
<feature type="region of interest" description="Disordered" evidence="12">
    <location>
        <begin position="325"/>
        <end position="350"/>
    </location>
</feature>
<dbReference type="GO" id="GO:0032266">
    <property type="term" value="F:phosphatidylinositol-3-phosphate binding"/>
    <property type="evidence" value="ECO:0007669"/>
    <property type="project" value="TreeGrafter"/>
</dbReference>
<comment type="caution">
    <text evidence="13">The sequence shown here is derived from an EMBL/GenBank/DDBJ whole genome shotgun (WGS) entry which is preliminary data.</text>
</comment>
<dbReference type="GO" id="GO:0043495">
    <property type="term" value="F:protein-membrane adaptor activity"/>
    <property type="evidence" value="ECO:0007669"/>
    <property type="project" value="TreeGrafter"/>
</dbReference>
<evidence type="ECO:0000256" key="6">
    <source>
        <dbReference type="ARBA" id="ARBA00022824"/>
    </source>
</evidence>
<sequence>MFDKDACFMSTTLFSIADIIVKDQLILSQIKEMLYQYSNNSQPRRTLAPMLAVRIAETPSSAGKMRISILPIKINIDQDTMNFLIDFGLELQNKTTASEEVSNALANRPQVEVPVNCQTPTASLKKPQPTLQVGKLYPELSMGPGSLTMEPLTPSPVAPPSPLGDLSYLENRANKTSPRLRNPLPDAPLTASAVSIGGLFAANSRCSPLRSPPAPALSELSELADLPSAQGDSQNPSSSDSNSSSPEFEKTNEKISENDGEHLTKEEMCGDWNSTTEYENILGELENDDFPSTSETSKPATQQDIDNFLSRSTMESSIHPGMVGCLVDTRSDSEDDDEVETMPPQGEQLDVTFDEGGTHSARSSFEGTQTEENQFQQSGKSVSEDEAAHLGRRHVFFKEFVFSPATSIFIDYHGKNKISMDRGGPLIGLLMGLGQLSQTELVLKEIVCQNGLLGVEKCIAYALDEWSRDAYSNVPQVLASIGPINPLDQIGKGFMDLFWMPVVEFRKEDGHPVKGLQKGFSSFGLNSAAGIVGMAQTLVGLVQSVTEAALYEVQPQDSYLNARNRRAIAPRIAPPTDLRHGLQLGYGLVTDGIRQTQTDFELAAQEDRASGRSATRSVFRYAVPAILRPLVLSTQVTHQLLGGLRNQLRPDIYEDERHKWRENEVPGGSGQ</sequence>
<evidence type="ECO:0000256" key="1">
    <source>
        <dbReference type="ARBA" id="ARBA00004406"/>
    </source>
</evidence>
<dbReference type="OrthoDB" id="18982at2759"/>
<gene>
    <name evidence="13" type="ORF">WR25_11005</name>
</gene>
<reference evidence="13 14" key="1">
    <citation type="journal article" date="2017" name="Curr. Biol.">
        <title>Genome architecture and evolution of a unichromosomal asexual nematode.</title>
        <authorList>
            <person name="Fradin H."/>
            <person name="Zegar C."/>
            <person name="Gutwein M."/>
            <person name="Lucas J."/>
            <person name="Kovtun M."/>
            <person name="Corcoran D."/>
            <person name="Baugh L.R."/>
            <person name="Kiontke K."/>
            <person name="Gunsalus K."/>
            <person name="Fitch D.H."/>
            <person name="Piano F."/>
        </authorList>
    </citation>
    <scope>NUCLEOTIDE SEQUENCE [LARGE SCALE GENOMIC DNA]</scope>
    <source>
        <strain evidence="13">PF1309</strain>
    </source>
</reference>
<dbReference type="AlphaFoldDB" id="A0A2A2LRT2"/>
<accession>A0A2A2LRT2</accession>
<dbReference type="GO" id="GO:0000422">
    <property type="term" value="P:autophagy of mitochondrion"/>
    <property type="evidence" value="ECO:0007669"/>
    <property type="project" value="TreeGrafter"/>
</dbReference>